<dbReference type="AlphaFoldDB" id="A0A4V2Q1T5"/>
<evidence type="ECO:0000256" key="4">
    <source>
        <dbReference type="ARBA" id="ARBA00022692"/>
    </source>
</evidence>
<evidence type="ECO:0000256" key="2">
    <source>
        <dbReference type="ARBA" id="ARBA00022448"/>
    </source>
</evidence>
<evidence type="ECO:0000256" key="6">
    <source>
        <dbReference type="ARBA" id="ARBA00023136"/>
    </source>
</evidence>
<evidence type="ECO:0000313" key="11">
    <source>
        <dbReference type="EMBL" id="TCK98841.1"/>
    </source>
</evidence>
<feature type="transmembrane region" description="Helical" evidence="10">
    <location>
        <begin position="27"/>
        <end position="50"/>
    </location>
</feature>
<evidence type="ECO:0000256" key="10">
    <source>
        <dbReference type="SAM" id="Phobius"/>
    </source>
</evidence>
<dbReference type="RefSeq" id="WP_132862188.1">
    <property type="nucleotide sequence ID" value="NZ_SMGR01000007.1"/>
</dbReference>
<dbReference type="Gene3D" id="1.10.3730.20">
    <property type="match status" value="1"/>
</dbReference>
<dbReference type="PANTHER" id="PTHR30561:SF0">
    <property type="entry name" value="GUANIDINIUM EXPORTER"/>
    <property type="match status" value="1"/>
</dbReference>
<keyword evidence="2" id="KW-0813">Transport</keyword>
<accession>A0A4V2Q1T5</accession>
<evidence type="ECO:0000256" key="1">
    <source>
        <dbReference type="ARBA" id="ARBA00004651"/>
    </source>
</evidence>
<dbReference type="OrthoDB" id="9808638at2"/>
<organism evidence="11 12">
    <name type="scientific">Shimia isoporae</name>
    <dbReference type="NCBI Taxonomy" id="647720"/>
    <lineage>
        <taxon>Bacteria</taxon>
        <taxon>Pseudomonadati</taxon>
        <taxon>Pseudomonadota</taxon>
        <taxon>Alphaproteobacteria</taxon>
        <taxon>Rhodobacterales</taxon>
        <taxon>Roseobacteraceae</taxon>
    </lineage>
</organism>
<proteinExistence type="inferred from homology"/>
<evidence type="ECO:0000256" key="8">
    <source>
        <dbReference type="ARBA" id="ARBA00039168"/>
    </source>
</evidence>
<dbReference type="PANTHER" id="PTHR30561">
    <property type="entry name" value="SMR FAMILY PROTON-DEPENDENT DRUG EFFLUX TRANSPORTER SUGE"/>
    <property type="match status" value="1"/>
</dbReference>
<evidence type="ECO:0000256" key="9">
    <source>
        <dbReference type="RuleBase" id="RU003942"/>
    </source>
</evidence>
<evidence type="ECO:0000256" key="3">
    <source>
        <dbReference type="ARBA" id="ARBA00022475"/>
    </source>
</evidence>
<dbReference type="SUPFAM" id="SSF103481">
    <property type="entry name" value="Multidrug resistance efflux transporter EmrE"/>
    <property type="match status" value="1"/>
</dbReference>
<dbReference type="EMBL" id="SMGR01000007">
    <property type="protein sequence ID" value="TCK98841.1"/>
    <property type="molecule type" value="Genomic_DNA"/>
</dbReference>
<dbReference type="Proteomes" id="UP000295673">
    <property type="component" value="Unassembled WGS sequence"/>
</dbReference>
<reference evidence="11 12" key="1">
    <citation type="submission" date="2019-03" db="EMBL/GenBank/DDBJ databases">
        <title>Genomic Encyclopedia of Archaeal and Bacterial Type Strains, Phase II (KMG-II): from individual species to whole genera.</title>
        <authorList>
            <person name="Goeker M."/>
        </authorList>
    </citation>
    <scope>NUCLEOTIDE SEQUENCE [LARGE SCALE GENOMIC DNA]</scope>
    <source>
        <strain evidence="11 12">DSM 26433</strain>
    </source>
</reference>
<keyword evidence="5 10" id="KW-1133">Transmembrane helix</keyword>
<keyword evidence="6 10" id="KW-0472">Membrane</keyword>
<comment type="subcellular location">
    <subcellularLocation>
        <location evidence="1 9">Cell membrane</location>
        <topology evidence="1 9">Multi-pass membrane protein</topology>
    </subcellularLocation>
</comment>
<protein>
    <recommendedName>
        <fullName evidence="8">Guanidinium exporter</fullName>
    </recommendedName>
</protein>
<keyword evidence="12" id="KW-1185">Reference proteome</keyword>
<gene>
    <name evidence="11" type="ORF">BXY66_4083</name>
</gene>
<keyword evidence="4 9" id="KW-0812">Transmembrane</keyword>
<evidence type="ECO:0000313" key="12">
    <source>
        <dbReference type="Proteomes" id="UP000295673"/>
    </source>
</evidence>
<dbReference type="GO" id="GO:0005886">
    <property type="term" value="C:plasma membrane"/>
    <property type="evidence" value="ECO:0007669"/>
    <property type="project" value="UniProtKB-SubCell"/>
</dbReference>
<name>A0A4V2Q1T5_9RHOB</name>
<dbReference type="InterPro" id="IPR000390">
    <property type="entry name" value="Small_drug/metabolite_transptr"/>
</dbReference>
<comment type="caution">
    <text evidence="11">The sequence shown here is derived from an EMBL/GenBank/DDBJ whole genome shotgun (WGS) entry which is preliminary data.</text>
</comment>
<feature type="transmembrane region" description="Helical" evidence="10">
    <location>
        <begin position="57"/>
        <end position="78"/>
    </location>
</feature>
<dbReference type="GO" id="GO:0022857">
    <property type="term" value="F:transmembrane transporter activity"/>
    <property type="evidence" value="ECO:0007669"/>
    <property type="project" value="InterPro"/>
</dbReference>
<dbReference type="Pfam" id="PF00893">
    <property type="entry name" value="Multi_Drug_Res"/>
    <property type="match status" value="1"/>
</dbReference>
<evidence type="ECO:0000256" key="5">
    <source>
        <dbReference type="ARBA" id="ARBA00022989"/>
    </source>
</evidence>
<evidence type="ECO:0000256" key="7">
    <source>
        <dbReference type="ARBA" id="ARBA00038151"/>
    </source>
</evidence>
<keyword evidence="3" id="KW-1003">Cell membrane</keyword>
<comment type="similarity">
    <text evidence="7">Belongs to the drug/metabolite transporter (DMT) superfamily. Small multidrug resistance (SMR) (TC 2.A.7.1) family. Gdx/SugE subfamily.</text>
</comment>
<sequence length="105" mass="10948">MAWIYLLIAGLLETAWAASLKSVAQRFDVGVAAFTVVAMGASLFALYLAMARLPLGVAYPVWTGIGSLGAVVVSVRWFGQALSWQGVLGVVLLLAGMVLLGAEGH</sequence>
<feature type="transmembrane region" description="Helical" evidence="10">
    <location>
        <begin position="84"/>
        <end position="102"/>
    </location>
</feature>
<dbReference type="InterPro" id="IPR037185">
    <property type="entry name" value="EmrE-like"/>
</dbReference>
<dbReference type="InterPro" id="IPR045324">
    <property type="entry name" value="Small_multidrug_res"/>
</dbReference>